<comment type="function">
    <text evidence="4">Participates actively in the response to hyperosmotic and heat shock by preventing the aggregation of stress-denatured proteins, in association with DnaK and GrpE. It is the nucleotide exchange factor for DnaK and may function as a thermosensor. Unfolded proteins bind initially to DnaJ; upon interaction with the DnaJ-bound protein, DnaK hydrolyzes its bound ATP, resulting in the formation of a stable complex. GrpE releases ADP from DnaK; ATP binding to DnaK triggers the release of the substrate protein, thus completing the reaction cycle. Several rounds of ATP-dependent interactions between DnaJ, DnaK and GrpE are required for fully efficient folding.</text>
</comment>
<evidence type="ECO:0000256" key="1">
    <source>
        <dbReference type="ARBA" id="ARBA00009054"/>
    </source>
</evidence>
<dbReference type="PANTHER" id="PTHR21237:SF23">
    <property type="entry name" value="GRPE PROTEIN HOMOLOG, MITOCHONDRIAL"/>
    <property type="match status" value="1"/>
</dbReference>
<proteinExistence type="inferred from homology"/>
<dbReference type="Gene3D" id="3.90.20.20">
    <property type="match status" value="1"/>
</dbReference>
<evidence type="ECO:0000256" key="4">
    <source>
        <dbReference type="HAMAP-Rule" id="MF_01151"/>
    </source>
</evidence>
<evidence type="ECO:0000256" key="2">
    <source>
        <dbReference type="ARBA" id="ARBA00023016"/>
    </source>
</evidence>
<protein>
    <recommendedName>
        <fullName evidence="4">Protein GrpE</fullName>
    </recommendedName>
    <alternativeName>
        <fullName evidence="4">HSP-70 cofactor</fullName>
    </alternativeName>
</protein>
<dbReference type="RefSeq" id="WP_104207066.1">
    <property type="nucleotide sequence ID" value="NZ_PHHC01000101.1"/>
</dbReference>
<reference evidence="8 9" key="1">
    <citation type="submission" date="2017-11" db="EMBL/GenBank/DDBJ databases">
        <title>Comparative genomic analysis of Holospora spp., intranuclear symbionts of paramecia.</title>
        <authorList>
            <person name="Garushyants S.K."/>
            <person name="Beliavskaya A."/>
            <person name="Malko D.B."/>
            <person name="Logacheva M.D."/>
            <person name="Rautian M.S."/>
            <person name="Gelfand M.S."/>
        </authorList>
    </citation>
    <scope>NUCLEOTIDE SEQUENCE [LARGE SCALE GENOMIC DNA]</scope>
    <source>
        <strain evidence="9">02AZ16</strain>
    </source>
</reference>
<keyword evidence="4" id="KW-0963">Cytoplasm</keyword>
<dbReference type="Pfam" id="PF01025">
    <property type="entry name" value="GrpE"/>
    <property type="match status" value="1"/>
</dbReference>
<gene>
    <name evidence="4" type="primary">grpE</name>
    <name evidence="8" type="ORF">HCUR_01098</name>
</gene>
<keyword evidence="3 4" id="KW-0143">Chaperone</keyword>
<dbReference type="InterPro" id="IPR013805">
    <property type="entry name" value="GrpE_CC"/>
</dbReference>
<dbReference type="OrthoDB" id="9789811at2"/>
<sequence length="182" mass="20699">MHKDLEKEVADIHTEHDGTSHEECETCTEKKVSTLEEKIHHLEKERLLLIAETENRCRRIEAASKDKEQFAISAFSKELLAVADSLQCALTGQESEESSAFYKGIQLTYSLLQNIFEKFGIIRVNPLHQAFNPEFHQAIKEVPDSEHEKGVIVRVLQEGYTLHRRVLRAALVVVSSGELCDD</sequence>
<evidence type="ECO:0000313" key="8">
    <source>
        <dbReference type="EMBL" id="PPE03443.1"/>
    </source>
</evidence>
<organism evidence="8 9">
    <name type="scientific">Holospora curviuscula</name>
    <dbReference type="NCBI Taxonomy" id="1082868"/>
    <lineage>
        <taxon>Bacteria</taxon>
        <taxon>Pseudomonadati</taxon>
        <taxon>Pseudomonadota</taxon>
        <taxon>Alphaproteobacteria</taxon>
        <taxon>Holosporales</taxon>
        <taxon>Holosporaceae</taxon>
        <taxon>Holospora</taxon>
    </lineage>
</organism>
<dbReference type="GO" id="GO:0006457">
    <property type="term" value="P:protein folding"/>
    <property type="evidence" value="ECO:0007669"/>
    <property type="project" value="InterPro"/>
</dbReference>
<feature type="region of interest" description="Disordered" evidence="7">
    <location>
        <begin position="1"/>
        <end position="21"/>
    </location>
</feature>
<dbReference type="GO" id="GO:0005737">
    <property type="term" value="C:cytoplasm"/>
    <property type="evidence" value="ECO:0007669"/>
    <property type="project" value="UniProtKB-SubCell"/>
</dbReference>
<comment type="subcellular location">
    <subcellularLocation>
        <location evidence="4">Cytoplasm</location>
    </subcellularLocation>
</comment>
<dbReference type="CDD" id="cd00446">
    <property type="entry name" value="GrpE"/>
    <property type="match status" value="1"/>
</dbReference>
<accession>A0A2S5R826</accession>
<dbReference type="PANTHER" id="PTHR21237">
    <property type="entry name" value="GRPE PROTEIN"/>
    <property type="match status" value="1"/>
</dbReference>
<evidence type="ECO:0000313" key="9">
    <source>
        <dbReference type="Proteomes" id="UP000239425"/>
    </source>
</evidence>
<dbReference type="InterPro" id="IPR009012">
    <property type="entry name" value="GrpE_head"/>
</dbReference>
<dbReference type="HAMAP" id="MF_01151">
    <property type="entry name" value="GrpE"/>
    <property type="match status" value="1"/>
</dbReference>
<dbReference type="GO" id="GO:0000774">
    <property type="term" value="F:adenyl-nucleotide exchange factor activity"/>
    <property type="evidence" value="ECO:0007669"/>
    <property type="project" value="InterPro"/>
</dbReference>
<dbReference type="InterPro" id="IPR000740">
    <property type="entry name" value="GrpE"/>
</dbReference>
<keyword evidence="6" id="KW-0175">Coiled coil</keyword>
<dbReference type="SUPFAM" id="SSF58014">
    <property type="entry name" value="Coiled-coil domain of nucleotide exchange factor GrpE"/>
    <property type="match status" value="1"/>
</dbReference>
<dbReference type="GO" id="GO:0051082">
    <property type="term" value="F:unfolded protein binding"/>
    <property type="evidence" value="ECO:0007669"/>
    <property type="project" value="TreeGrafter"/>
</dbReference>
<dbReference type="Proteomes" id="UP000239425">
    <property type="component" value="Unassembled WGS sequence"/>
</dbReference>
<feature type="coiled-coil region" evidence="6">
    <location>
        <begin position="25"/>
        <end position="52"/>
    </location>
</feature>
<evidence type="ECO:0000256" key="7">
    <source>
        <dbReference type="SAM" id="MobiDB-lite"/>
    </source>
</evidence>
<comment type="subunit">
    <text evidence="4">Homodimer.</text>
</comment>
<evidence type="ECO:0000256" key="6">
    <source>
        <dbReference type="SAM" id="Coils"/>
    </source>
</evidence>
<keyword evidence="9" id="KW-1185">Reference proteome</keyword>
<comment type="similarity">
    <text evidence="1 4 5">Belongs to the GrpE family.</text>
</comment>
<dbReference type="PRINTS" id="PR00773">
    <property type="entry name" value="GRPEPROTEIN"/>
</dbReference>
<evidence type="ECO:0000256" key="5">
    <source>
        <dbReference type="RuleBase" id="RU004478"/>
    </source>
</evidence>
<dbReference type="AlphaFoldDB" id="A0A2S5R826"/>
<dbReference type="GO" id="GO:0051087">
    <property type="term" value="F:protein-folding chaperone binding"/>
    <property type="evidence" value="ECO:0007669"/>
    <property type="project" value="InterPro"/>
</dbReference>
<dbReference type="EMBL" id="PHHC01000101">
    <property type="protein sequence ID" value="PPE03443.1"/>
    <property type="molecule type" value="Genomic_DNA"/>
</dbReference>
<keyword evidence="2 4" id="KW-0346">Stress response</keyword>
<dbReference type="Gene3D" id="2.30.22.10">
    <property type="entry name" value="Head domain of nucleotide exchange factor GrpE"/>
    <property type="match status" value="1"/>
</dbReference>
<comment type="caution">
    <text evidence="8">The sequence shown here is derived from an EMBL/GenBank/DDBJ whole genome shotgun (WGS) entry which is preliminary data.</text>
</comment>
<name>A0A2S5R826_9PROT</name>
<dbReference type="SUPFAM" id="SSF51064">
    <property type="entry name" value="Head domain of nucleotide exchange factor GrpE"/>
    <property type="match status" value="1"/>
</dbReference>
<dbReference type="GO" id="GO:0042803">
    <property type="term" value="F:protein homodimerization activity"/>
    <property type="evidence" value="ECO:0007669"/>
    <property type="project" value="InterPro"/>
</dbReference>
<evidence type="ECO:0000256" key="3">
    <source>
        <dbReference type="ARBA" id="ARBA00023186"/>
    </source>
</evidence>